<keyword evidence="8" id="KW-1185">Reference proteome</keyword>
<feature type="transmembrane region" description="Helical" evidence="6">
    <location>
        <begin position="378"/>
        <end position="400"/>
    </location>
</feature>
<keyword evidence="2" id="KW-0813">Transport</keyword>
<name>A0A8J3GFJ8_9BACT</name>
<dbReference type="Gene3D" id="1.10.3860.10">
    <property type="entry name" value="Sodium:dicarboxylate symporter"/>
    <property type="match status" value="1"/>
</dbReference>
<evidence type="ECO:0000256" key="5">
    <source>
        <dbReference type="ARBA" id="ARBA00023136"/>
    </source>
</evidence>
<dbReference type="InterPro" id="IPR001991">
    <property type="entry name" value="Na-dicarboxylate_symporter"/>
</dbReference>
<evidence type="ECO:0000256" key="6">
    <source>
        <dbReference type="SAM" id="Phobius"/>
    </source>
</evidence>
<feature type="transmembrane region" description="Helical" evidence="6">
    <location>
        <begin position="244"/>
        <end position="266"/>
    </location>
</feature>
<evidence type="ECO:0000256" key="3">
    <source>
        <dbReference type="ARBA" id="ARBA00022692"/>
    </source>
</evidence>
<evidence type="ECO:0000313" key="8">
    <source>
        <dbReference type="Proteomes" id="UP000642829"/>
    </source>
</evidence>
<organism evidence="7 8">
    <name type="scientific">Cerasicoccus arenae</name>
    <dbReference type="NCBI Taxonomy" id="424488"/>
    <lineage>
        <taxon>Bacteria</taxon>
        <taxon>Pseudomonadati</taxon>
        <taxon>Verrucomicrobiota</taxon>
        <taxon>Opitutia</taxon>
        <taxon>Puniceicoccales</taxon>
        <taxon>Cerasicoccaceae</taxon>
        <taxon>Cerasicoccus</taxon>
    </lineage>
</organism>
<dbReference type="InterPro" id="IPR050746">
    <property type="entry name" value="DAACS"/>
</dbReference>
<evidence type="ECO:0000256" key="4">
    <source>
        <dbReference type="ARBA" id="ARBA00022989"/>
    </source>
</evidence>
<proteinExistence type="predicted"/>
<dbReference type="GO" id="GO:0015293">
    <property type="term" value="F:symporter activity"/>
    <property type="evidence" value="ECO:0007669"/>
    <property type="project" value="InterPro"/>
</dbReference>
<evidence type="ECO:0000313" key="7">
    <source>
        <dbReference type="EMBL" id="GHC06731.1"/>
    </source>
</evidence>
<dbReference type="RefSeq" id="WP_189515640.1">
    <property type="nucleotide sequence ID" value="NZ_BMXG01000016.1"/>
</dbReference>
<feature type="transmembrane region" description="Helical" evidence="6">
    <location>
        <begin position="204"/>
        <end position="224"/>
    </location>
</feature>
<dbReference type="EMBL" id="BMXG01000016">
    <property type="protein sequence ID" value="GHC06731.1"/>
    <property type="molecule type" value="Genomic_DNA"/>
</dbReference>
<gene>
    <name evidence="7" type="primary">gltP</name>
    <name evidence="7" type="ORF">GCM10007047_24710</name>
</gene>
<dbReference type="InterPro" id="IPR036458">
    <property type="entry name" value="Na:dicarbo_symporter_sf"/>
</dbReference>
<dbReference type="PANTHER" id="PTHR11958:SF63">
    <property type="entry name" value="AMINO ACID TRANSPORTER"/>
    <property type="match status" value="1"/>
</dbReference>
<keyword evidence="5 6" id="KW-0472">Membrane</keyword>
<dbReference type="Pfam" id="PF00375">
    <property type="entry name" value="SDF"/>
    <property type="match status" value="1"/>
</dbReference>
<reference evidence="7" key="2">
    <citation type="submission" date="2020-09" db="EMBL/GenBank/DDBJ databases">
        <authorList>
            <person name="Sun Q."/>
            <person name="Kim S."/>
        </authorList>
    </citation>
    <scope>NUCLEOTIDE SEQUENCE</scope>
    <source>
        <strain evidence="7">KCTC 12870</strain>
    </source>
</reference>
<feature type="transmembrane region" description="Helical" evidence="6">
    <location>
        <begin position="55"/>
        <end position="76"/>
    </location>
</feature>
<reference evidence="7" key="1">
    <citation type="journal article" date="2014" name="Int. J. Syst. Evol. Microbiol.">
        <title>Complete genome sequence of Corynebacterium casei LMG S-19264T (=DSM 44701T), isolated from a smear-ripened cheese.</title>
        <authorList>
            <consortium name="US DOE Joint Genome Institute (JGI-PGF)"/>
            <person name="Walter F."/>
            <person name="Albersmeier A."/>
            <person name="Kalinowski J."/>
            <person name="Ruckert C."/>
        </authorList>
    </citation>
    <scope>NUCLEOTIDE SEQUENCE</scope>
    <source>
        <strain evidence="7">KCTC 12870</strain>
    </source>
</reference>
<comment type="subcellular location">
    <subcellularLocation>
        <location evidence="1">Membrane</location>
        <topology evidence="1">Multi-pass membrane protein</topology>
    </subcellularLocation>
</comment>
<feature type="transmembrane region" description="Helical" evidence="6">
    <location>
        <begin position="159"/>
        <end position="183"/>
    </location>
</feature>
<dbReference type="SUPFAM" id="SSF118215">
    <property type="entry name" value="Proton glutamate symport protein"/>
    <property type="match status" value="1"/>
</dbReference>
<comment type="caution">
    <text evidence="7">The sequence shown here is derived from an EMBL/GenBank/DDBJ whole genome shotgun (WGS) entry which is preliminary data.</text>
</comment>
<feature type="transmembrane region" description="Helical" evidence="6">
    <location>
        <begin position="88"/>
        <end position="109"/>
    </location>
</feature>
<evidence type="ECO:0000256" key="2">
    <source>
        <dbReference type="ARBA" id="ARBA00022448"/>
    </source>
</evidence>
<accession>A0A8J3GFJ8</accession>
<dbReference type="GO" id="GO:0016020">
    <property type="term" value="C:membrane"/>
    <property type="evidence" value="ECO:0007669"/>
    <property type="project" value="UniProtKB-SubCell"/>
</dbReference>
<dbReference type="Proteomes" id="UP000642829">
    <property type="component" value="Unassembled WGS sequence"/>
</dbReference>
<keyword evidence="3 6" id="KW-0812">Transmembrane</keyword>
<dbReference type="AlphaFoldDB" id="A0A8J3GFJ8"/>
<evidence type="ECO:0000256" key="1">
    <source>
        <dbReference type="ARBA" id="ARBA00004141"/>
    </source>
</evidence>
<sequence length="434" mass="46104">MNPLKWKLHWQILIALVLSALTAFVIKSTGGLDGALGENVLGACGFLGKLFMNALKMIIVPLVGSSIISAMAGLTGGNDFRRMGFKTLAYYVCSGAVAVTIGLVLVNVISPGTVAPDVAARMEANAQAAGAGEIIESKVAGKSAQDIWDVFLRMFPENIIANASNNGQLLGLITFSVLFGFFISRLDKNWRDTQVNFWEGVSKVMISVTDLILKFAPIGVFALVTPRLVELGLDLVGPLAKFTLTVVLGLILHVVALCGVLAFFKVNPWTHLKKMSDPLLTAFSTASSAGTLPLTMETVEQEAKVSQRTASFTLPLGATVNMDGTALYECVVVIFVTQVMAVIDPSFIPLTLSQQIMVVILALTTSIGVAGVPSASIVAIFLIMGVLGIPTEYIGLVWVVDRALDMCRTSVNVFSDTCAAVIIGKTEGEPVYEP</sequence>
<protein>
    <submittedName>
        <fullName evidence="7">Sodium:dicarboxylate symporter</fullName>
    </submittedName>
</protein>
<keyword evidence="4 6" id="KW-1133">Transmembrane helix</keyword>
<feature type="transmembrane region" description="Helical" evidence="6">
    <location>
        <begin position="355"/>
        <end position="372"/>
    </location>
</feature>
<dbReference type="PRINTS" id="PR00173">
    <property type="entry name" value="EDTRNSPORT"/>
</dbReference>
<dbReference type="PANTHER" id="PTHR11958">
    <property type="entry name" value="SODIUM/DICARBOXYLATE SYMPORTER-RELATED"/>
    <property type="match status" value="1"/>
</dbReference>